<gene>
    <name evidence="3" type="ORF">C8E97_2792</name>
</gene>
<evidence type="ECO:0000313" key="4">
    <source>
        <dbReference type="Proteomes" id="UP000282084"/>
    </source>
</evidence>
<dbReference type="Gene3D" id="3.60.40.10">
    <property type="entry name" value="PPM-type phosphatase domain"/>
    <property type="match status" value="1"/>
</dbReference>
<feature type="domain" description="PPM-type phosphatase" evidence="2">
    <location>
        <begin position="172"/>
        <end position="393"/>
    </location>
</feature>
<keyword evidence="4" id="KW-1185">Reference proteome</keyword>
<dbReference type="Proteomes" id="UP000282084">
    <property type="component" value="Unassembled WGS sequence"/>
</dbReference>
<sequence>MTERALAWHAVFSRIVDEAHMAGGDELDGIVNGATAAVGVSVRLYLVDLAQQRLHPVRAGDGPSPAVDGSPAGRGFRRLEVVVEDGAPPCLWMPVLNGTERLGMARIELAADADPGDPWLREQCWVLVGLIAHLVTSKQNYGDLFHLVRRTKPLSVASELLWQLLPPQTFACDRMVVTAALEPYDRVGGDGYDYAVDAGHAHVALFDATGHDLHAGLTTAVALAATRNARRGGLGLVEAARLADQAISVRNGQDRMTFATAVLARLDLDSGRLHYLNAGHPPPVLLRDGRMVKLLDAPVRVPLGLGALGGTGARPATEQLRPGDRVLFHTDGVTEARSPDGALFGLDRLVGLTEHHEAAGLPAPETLRRIVHAVLEHQRGRLQDDATLLLLEWTTTGQLALFPVI</sequence>
<dbReference type="Pfam" id="PF07228">
    <property type="entry name" value="SpoIIE"/>
    <property type="match status" value="1"/>
</dbReference>
<dbReference type="InterPro" id="IPR052016">
    <property type="entry name" value="Bact_Sigma-Reg"/>
</dbReference>
<evidence type="ECO:0000259" key="2">
    <source>
        <dbReference type="SMART" id="SM00331"/>
    </source>
</evidence>
<proteinExistence type="predicted"/>
<evidence type="ECO:0000256" key="1">
    <source>
        <dbReference type="ARBA" id="ARBA00022801"/>
    </source>
</evidence>
<dbReference type="OrthoDB" id="4935951at2"/>
<dbReference type="AlphaFoldDB" id="A0A495W2X1"/>
<dbReference type="PANTHER" id="PTHR43156:SF2">
    <property type="entry name" value="STAGE II SPORULATION PROTEIN E"/>
    <property type="match status" value="1"/>
</dbReference>
<comment type="caution">
    <text evidence="3">The sequence shown here is derived from an EMBL/GenBank/DDBJ whole genome shotgun (WGS) entry which is preliminary data.</text>
</comment>
<dbReference type="PANTHER" id="PTHR43156">
    <property type="entry name" value="STAGE II SPORULATION PROTEIN E-RELATED"/>
    <property type="match status" value="1"/>
</dbReference>
<keyword evidence="1" id="KW-0378">Hydrolase</keyword>
<dbReference type="RefSeq" id="WP_121005545.1">
    <property type="nucleotide sequence ID" value="NZ_RBXO01000001.1"/>
</dbReference>
<reference evidence="3 4" key="1">
    <citation type="submission" date="2018-10" db="EMBL/GenBank/DDBJ databases">
        <title>Sequencing the genomes of 1000 actinobacteria strains.</title>
        <authorList>
            <person name="Klenk H.-P."/>
        </authorList>
    </citation>
    <scope>NUCLEOTIDE SEQUENCE [LARGE SCALE GENOMIC DNA]</scope>
    <source>
        <strain evidence="3 4">DSM 43800</strain>
    </source>
</reference>
<dbReference type="InterPro" id="IPR001932">
    <property type="entry name" value="PPM-type_phosphatase-like_dom"/>
</dbReference>
<dbReference type="EMBL" id="RBXO01000001">
    <property type="protein sequence ID" value="RKT54178.1"/>
    <property type="molecule type" value="Genomic_DNA"/>
</dbReference>
<evidence type="ECO:0000313" key="3">
    <source>
        <dbReference type="EMBL" id="RKT54178.1"/>
    </source>
</evidence>
<dbReference type="InterPro" id="IPR036457">
    <property type="entry name" value="PPM-type-like_dom_sf"/>
</dbReference>
<dbReference type="SUPFAM" id="SSF81606">
    <property type="entry name" value="PP2C-like"/>
    <property type="match status" value="1"/>
</dbReference>
<dbReference type="SMART" id="SM00331">
    <property type="entry name" value="PP2C_SIG"/>
    <property type="match status" value="1"/>
</dbReference>
<name>A0A495W2X1_9PSEU</name>
<accession>A0A495W2X1</accession>
<protein>
    <submittedName>
        <fullName evidence="3">Stage II sporulation protein E</fullName>
    </submittedName>
</protein>
<dbReference type="GO" id="GO:0016791">
    <property type="term" value="F:phosphatase activity"/>
    <property type="evidence" value="ECO:0007669"/>
    <property type="project" value="TreeGrafter"/>
</dbReference>
<organism evidence="3 4">
    <name type="scientific">Saccharothrix australiensis</name>
    <dbReference type="NCBI Taxonomy" id="2072"/>
    <lineage>
        <taxon>Bacteria</taxon>
        <taxon>Bacillati</taxon>
        <taxon>Actinomycetota</taxon>
        <taxon>Actinomycetes</taxon>
        <taxon>Pseudonocardiales</taxon>
        <taxon>Pseudonocardiaceae</taxon>
        <taxon>Saccharothrix</taxon>
    </lineage>
</organism>